<dbReference type="GO" id="GO:0008270">
    <property type="term" value="F:zinc ion binding"/>
    <property type="evidence" value="ECO:0007669"/>
    <property type="project" value="UniProtKB-KW"/>
</dbReference>
<organism evidence="3 4">
    <name type="scientific">Dothidotthia symphoricarpi CBS 119687</name>
    <dbReference type="NCBI Taxonomy" id="1392245"/>
    <lineage>
        <taxon>Eukaryota</taxon>
        <taxon>Fungi</taxon>
        <taxon>Dikarya</taxon>
        <taxon>Ascomycota</taxon>
        <taxon>Pezizomycotina</taxon>
        <taxon>Dothideomycetes</taxon>
        <taxon>Pleosporomycetidae</taxon>
        <taxon>Pleosporales</taxon>
        <taxon>Dothidotthiaceae</taxon>
        <taxon>Dothidotthia</taxon>
    </lineage>
</organism>
<evidence type="ECO:0000256" key="1">
    <source>
        <dbReference type="PROSITE-ProRule" id="PRU00175"/>
    </source>
</evidence>
<accession>A0A6A6AIA1</accession>
<dbReference type="SMART" id="SM00184">
    <property type="entry name" value="RING"/>
    <property type="match status" value="1"/>
</dbReference>
<sequence length="483" mass="56327">MDQAKKDHVLRRLTRFFQLHLSVRTLHFYHNDQVDDPSIPNYHLRRARLLLFRFLHFGLKLSAERFPHDHMLLRWVFTGYTTNGPFQECGPGEDERVADDTIMLSRDELLKGILYHSVSNTHDNGKPIHDTLKDLYVYFMDAMVSNEYLRTWHAGQKVACEWNSLSERHTLEFLTGFEIGKDAMARWGAEIDKRAVHDLTYWRSREFQDEPLKTECNLFDQEFFILENEASSFIQNLSFQEHCANKQDWCVPMQGYELPDEMCPMCSSTYDRVNTSALNPWDHTRPTPVQLRCKHIMCFRCFTDNTSEAAVGCPICSTALSPPTPQQMNEKELNEDISHIKPLFLNGTLPCSKYAKYLLPIVSAYLAKLPSALPAPDYSSEYFNFANWTDREMGFEAPLQTLNYVQGLVYGLDYRGWEELDHARCQLAVDCMRLARDRLEAFLNGDEQVYKIVCKRQLYVRARYEGVCLSFALASWIRKIHVM</sequence>
<dbReference type="Gene3D" id="3.30.40.10">
    <property type="entry name" value="Zinc/RING finger domain, C3HC4 (zinc finger)"/>
    <property type="match status" value="1"/>
</dbReference>
<keyword evidence="4" id="KW-1185">Reference proteome</keyword>
<gene>
    <name evidence="3" type="ORF">P153DRAFT_430791</name>
</gene>
<dbReference type="Proteomes" id="UP000799771">
    <property type="component" value="Unassembled WGS sequence"/>
</dbReference>
<feature type="domain" description="RING-type" evidence="2">
    <location>
        <begin position="263"/>
        <end position="317"/>
    </location>
</feature>
<dbReference type="InterPro" id="IPR001841">
    <property type="entry name" value="Znf_RING"/>
</dbReference>
<name>A0A6A6AIA1_9PLEO</name>
<protein>
    <recommendedName>
        <fullName evidence="2">RING-type domain-containing protein</fullName>
    </recommendedName>
</protein>
<dbReference type="AlphaFoldDB" id="A0A6A6AIA1"/>
<reference evidence="3" key="1">
    <citation type="journal article" date="2020" name="Stud. Mycol.">
        <title>101 Dothideomycetes genomes: a test case for predicting lifestyles and emergence of pathogens.</title>
        <authorList>
            <person name="Haridas S."/>
            <person name="Albert R."/>
            <person name="Binder M."/>
            <person name="Bloem J."/>
            <person name="Labutti K."/>
            <person name="Salamov A."/>
            <person name="Andreopoulos B."/>
            <person name="Baker S."/>
            <person name="Barry K."/>
            <person name="Bills G."/>
            <person name="Bluhm B."/>
            <person name="Cannon C."/>
            <person name="Castanera R."/>
            <person name="Culley D."/>
            <person name="Daum C."/>
            <person name="Ezra D."/>
            <person name="Gonzalez J."/>
            <person name="Henrissat B."/>
            <person name="Kuo A."/>
            <person name="Liang C."/>
            <person name="Lipzen A."/>
            <person name="Lutzoni F."/>
            <person name="Magnuson J."/>
            <person name="Mondo S."/>
            <person name="Nolan M."/>
            <person name="Ohm R."/>
            <person name="Pangilinan J."/>
            <person name="Park H.-J."/>
            <person name="Ramirez L."/>
            <person name="Alfaro M."/>
            <person name="Sun H."/>
            <person name="Tritt A."/>
            <person name="Yoshinaga Y."/>
            <person name="Zwiers L.-H."/>
            <person name="Turgeon B."/>
            <person name="Goodwin S."/>
            <person name="Spatafora J."/>
            <person name="Crous P."/>
            <person name="Grigoriev I."/>
        </authorList>
    </citation>
    <scope>NUCLEOTIDE SEQUENCE</scope>
    <source>
        <strain evidence="3">CBS 119687</strain>
    </source>
</reference>
<dbReference type="EMBL" id="ML977504">
    <property type="protein sequence ID" value="KAF2130624.1"/>
    <property type="molecule type" value="Genomic_DNA"/>
</dbReference>
<evidence type="ECO:0000313" key="4">
    <source>
        <dbReference type="Proteomes" id="UP000799771"/>
    </source>
</evidence>
<keyword evidence="1" id="KW-0479">Metal-binding</keyword>
<evidence type="ECO:0000259" key="2">
    <source>
        <dbReference type="PROSITE" id="PS50089"/>
    </source>
</evidence>
<dbReference type="InterPro" id="IPR013083">
    <property type="entry name" value="Znf_RING/FYVE/PHD"/>
</dbReference>
<dbReference type="GeneID" id="54413289"/>
<dbReference type="OrthoDB" id="6270329at2759"/>
<dbReference type="RefSeq" id="XP_033525011.1">
    <property type="nucleotide sequence ID" value="XM_033672857.1"/>
</dbReference>
<dbReference type="SUPFAM" id="SSF57850">
    <property type="entry name" value="RING/U-box"/>
    <property type="match status" value="1"/>
</dbReference>
<keyword evidence="1" id="KW-0863">Zinc-finger</keyword>
<keyword evidence="1" id="KW-0862">Zinc</keyword>
<proteinExistence type="predicted"/>
<dbReference type="PROSITE" id="PS50089">
    <property type="entry name" value="ZF_RING_2"/>
    <property type="match status" value="1"/>
</dbReference>
<evidence type="ECO:0000313" key="3">
    <source>
        <dbReference type="EMBL" id="KAF2130624.1"/>
    </source>
</evidence>